<dbReference type="AlphaFoldDB" id="F9W9W6"/>
<dbReference type="Proteomes" id="UP000000702">
    <property type="component" value="Unassembled WGS sequence"/>
</dbReference>
<evidence type="ECO:0000256" key="1">
    <source>
        <dbReference type="SAM" id="Phobius"/>
    </source>
</evidence>
<keyword evidence="1" id="KW-0472">Membrane</keyword>
<keyword evidence="1" id="KW-0812">Transmembrane</keyword>
<feature type="transmembrane region" description="Helical" evidence="1">
    <location>
        <begin position="17"/>
        <end position="36"/>
    </location>
</feature>
<organism evidence="2 3">
    <name type="scientific">Trypanosoma congolense (strain IL3000)</name>
    <dbReference type="NCBI Taxonomy" id="1068625"/>
    <lineage>
        <taxon>Eukaryota</taxon>
        <taxon>Discoba</taxon>
        <taxon>Euglenozoa</taxon>
        <taxon>Kinetoplastea</taxon>
        <taxon>Metakinetoplastina</taxon>
        <taxon>Trypanosomatida</taxon>
        <taxon>Trypanosomatidae</taxon>
        <taxon>Trypanosoma</taxon>
        <taxon>Nannomonas</taxon>
    </lineage>
</organism>
<evidence type="ECO:0000313" key="3">
    <source>
        <dbReference type="Proteomes" id="UP000000702"/>
    </source>
</evidence>
<reference evidence="3" key="1">
    <citation type="submission" date="2011-07" db="EMBL/GenBank/DDBJ databases">
        <title>Divergent evolution of antigenic variation in African trypanosomes.</title>
        <authorList>
            <person name="Jackson A.P."/>
            <person name="Berry A."/>
            <person name="Allison H.C."/>
            <person name="Burton P."/>
            <person name="Anderson J."/>
            <person name="Aslett M."/>
            <person name="Brown R."/>
            <person name="Corton N."/>
            <person name="Harris D."/>
            <person name="Hauser H."/>
            <person name="Gamble J."/>
            <person name="Gilderthorp R."/>
            <person name="McQuillan J."/>
            <person name="Quail M.A."/>
            <person name="Sanders M."/>
            <person name="Van Tonder A."/>
            <person name="Ginger M.L."/>
            <person name="Donelson J.E."/>
            <person name="Field M.C."/>
            <person name="Barry J.D."/>
            <person name="Berriman M."/>
            <person name="Hertz-Fowler C."/>
        </authorList>
    </citation>
    <scope>NUCLEOTIDE SEQUENCE [LARGE SCALE GENOMIC DNA]</scope>
    <source>
        <strain evidence="3">IL3000</strain>
    </source>
</reference>
<feature type="transmembrane region" description="Helical" evidence="1">
    <location>
        <begin position="80"/>
        <end position="100"/>
    </location>
</feature>
<protein>
    <submittedName>
        <fullName evidence="2">Uncharacterized protein</fullName>
    </submittedName>
</protein>
<feature type="transmembrane region" description="Helical" evidence="1">
    <location>
        <begin position="57"/>
        <end position="74"/>
    </location>
</feature>
<name>F9W9W6_TRYCI</name>
<gene>
    <name evidence="2" type="ORF">TCIL3000_0_47010</name>
</gene>
<reference evidence="2 3" key="2">
    <citation type="journal article" date="2012" name="Proc. Natl. Acad. Sci. U.S.A.">
        <title>Antigenic diversity is generated by distinct evolutionary mechanisms in African trypanosome species.</title>
        <authorList>
            <person name="Jackson A.P."/>
            <person name="Berry A."/>
            <person name="Aslett M."/>
            <person name="Allison H.C."/>
            <person name="Burton P."/>
            <person name="Vavrova-Anderson J."/>
            <person name="Brown R."/>
            <person name="Browne H."/>
            <person name="Corton N."/>
            <person name="Hauser H."/>
            <person name="Gamble J."/>
            <person name="Gilderthorp R."/>
            <person name="Marcello L."/>
            <person name="McQuillan J."/>
            <person name="Otto T.D."/>
            <person name="Quail M.A."/>
            <person name="Sanders M.J."/>
            <person name="van Tonder A."/>
            <person name="Ginger M.L."/>
            <person name="Field M.C."/>
            <person name="Barry J.D."/>
            <person name="Hertz-Fowler C."/>
            <person name="Berriman M."/>
        </authorList>
    </citation>
    <scope>NUCLEOTIDE SEQUENCE [LARGE SCALE GENOMIC DNA]</scope>
    <source>
        <strain evidence="2 3">IL3000</strain>
    </source>
</reference>
<dbReference type="EMBL" id="CAEQ01001359">
    <property type="protein sequence ID" value="CCD14021.1"/>
    <property type="molecule type" value="Genomic_DNA"/>
</dbReference>
<sequence>MYKGDERGHNVNLCNTVWHFSTVPFPFRTTLLLFFFSKRKLMYISDILRTLRLSADITLYLSFLSLCPFSFWFLLHSAFFPLYILFLIILFICVYFFSLITHKKKERRERDPLSSRLVGHHF</sequence>
<accession>F9W9W6</accession>
<comment type="caution">
    <text evidence="2">The sequence shown here is derived from an EMBL/GenBank/DDBJ whole genome shotgun (WGS) entry which is preliminary data.</text>
</comment>
<evidence type="ECO:0000313" key="2">
    <source>
        <dbReference type="EMBL" id="CCD14021.1"/>
    </source>
</evidence>
<keyword evidence="1" id="KW-1133">Transmembrane helix</keyword>
<proteinExistence type="predicted"/>
<keyword evidence="3" id="KW-1185">Reference proteome</keyword>